<dbReference type="EMBL" id="BDGJ01000051">
    <property type="protein sequence ID" value="GAW92092.1"/>
    <property type="molecule type" value="Genomic_DNA"/>
</dbReference>
<comment type="caution">
    <text evidence="1">The sequence shown here is derived from an EMBL/GenBank/DDBJ whole genome shotgun (WGS) entry which is preliminary data.</text>
</comment>
<reference evidence="2" key="1">
    <citation type="journal article" date="2017" name="Appl. Environ. Microbiol.">
        <title>Genomic Analysis of Calderihabitans maritimus KKC1, a Thermophilic, Hydrogenogenic, Carboxydotrophic Bacterium Isolated from Marine Sediment.</title>
        <authorList>
            <person name="Omae K."/>
            <person name="Yoneda Y."/>
            <person name="Fukuyama Y."/>
            <person name="Yoshida T."/>
            <person name="Sako Y."/>
        </authorList>
    </citation>
    <scope>NUCLEOTIDE SEQUENCE [LARGE SCALE GENOMIC DNA]</scope>
    <source>
        <strain evidence="2">KKC1</strain>
    </source>
</reference>
<keyword evidence="2" id="KW-1185">Reference proteome</keyword>
<name>A0A1Z5HRE0_9FIRM</name>
<organism evidence="1 2">
    <name type="scientific">Calderihabitans maritimus</name>
    <dbReference type="NCBI Taxonomy" id="1246530"/>
    <lineage>
        <taxon>Bacteria</taxon>
        <taxon>Bacillati</taxon>
        <taxon>Bacillota</taxon>
        <taxon>Clostridia</taxon>
        <taxon>Neomoorellales</taxon>
        <taxon>Calderihabitantaceae</taxon>
        <taxon>Calderihabitans</taxon>
    </lineage>
</organism>
<sequence length="33" mass="3647">MCDAPAGGELPLARILFLSHLQEEVEGEVFFDL</sequence>
<dbReference type="AlphaFoldDB" id="A0A1Z5HRE0"/>
<evidence type="ECO:0000313" key="1">
    <source>
        <dbReference type="EMBL" id="GAW92092.1"/>
    </source>
</evidence>
<accession>A0A1Z5HRE0</accession>
<dbReference type="Proteomes" id="UP000197032">
    <property type="component" value="Unassembled WGS sequence"/>
</dbReference>
<gene>
    <name evidence="1" type="ORF">KKC1_12510</name>
</gene>
<evidence type="ECO:0000313" key="2">
    <source>
        <dbReference type="Proteomes" id="UP000197032"/>
    </source>
</evidence>
<protein>
    <submittedName>
        <fullName evidence="1">Uncharacterized protein</fullName>
    </submittedName>
</protein>
<proteinExistence type="predicted"/>